<dbReference type="HOGENOM" id="CLU_113663_4_1_5"/>
<dbReference type="GO" id="GO:0008320">
    <property type="term" value="F:protein transmembrane transporter activity"/>
    <property type="evidence" value="ECO:0007669"/>
    <property type="project" value="UniProtKB-UniRule"/>
</dbReference>
<dbReference type="NCBIfam" id="TIGR00964">
    <property type="entry name" value="secE_bact"/>
    <property type="match status" value="1"/>
</dbReference>
<organism evidence="10 11">
    <name type="scientific">Zymomonas mobilis subsp. mobilis (strain ATCC 10988 / DSM 424 / LMG 404 / NCIMB 8938 / NRRL B-806 / ZM1)</name>
    <dbReference type="NCBI Taxonomy" id="555217"/>
    <lineage>
        <taxon>Bacteria</taxon>
        <taxon>Pseudomonadati</taxon>
        <taxon>Pseudomonadota</taxon>
        <taxon>Alphaproteobacteria</taxon>
        <taxon>Sphingomonadales</taxon>
        <taxon>Zymomonadaceae</taxon>
        <taxon>Zymomonas</taxon>
    </lineage>
</organism>
<dbReference type="eggNOG" id="COG0690">
    <property type="taxonomic scope" value="Bacteria"/>
</dbReference>
<keyword evidence="7 9" id="KW-0811">Translocation</keyword>
<dbReference type="Pfam" id="PF00584">
    <property type="entry name" value="SecE"/>
    <property type="match status" value="1"/>
</dbReference>
<dbReference type="Gene3D" id="1.20.5.1030">
    <property type="entry name" value="Preprotein translocase secy subunit"/>
    <property type="match status" value="1"/>
</dbReference>
<comment type="function">
    <text evidence="9">Essential subunit of the Sec protein translocation channel SecYEG. Clamps together the 2 halves of SecY. May contact the channel plug during translocation.</text>
</comment>
<gene>
    <name evidence="9" type="primary">secE</name>
    <name evidence="10" type="ordered locus">Zmob_0563</name>
</gene>
<feature type="transmembrane region" description="Helical" evidence="9">
    <location>
        <begin position="29"/>
        <end position="53"/>
    </location>
</feature>
<dbReference type="PANTHER" id="PTHR33910">
    <property type="entry name" value="PROTEIN TRANSLOCASE SUBUNIT SECE"/>
    <property type="match status" value="1"/>
</dbReference>
<dbReference type="GO" id="GO:0009306">
    <property type="term" value="P:protein secretion"/>
    <property type="evidence" value="ECO:0007669"/>
    <property type="project" value="UniProtKB-UniRule"/>
</dbReference>
<dbReference type="PROSITE" id="PS01067">
    <property type="entry name" value="SECE_SEC61G"/>
    <property type="match status" value="1"/>
</dbReference>
<dbReference type="GO" id="GO:0005886">
    <property type="term" value="C:plasma membrane"/>
    <property type="evidence" value="ECO:0007669"/>
    <property type="project" value="UniProtKB-SubCell"/>
</dbReference>
<keyword evidence="9" id="KW-0997">Cell inner membrane</keyword>
<evidence type="ECO:0000256" key="9">
    <source>
        <dbReference type="HAMAP-Rule" id="MF_00422"/>
    </source>
</evidence>
<dbReference type="PANTHER" id="PTHR33910:SF1">
    <property type="entry name" value="PROTEIN TRANSLOCASE SUBUNIT SECE"/>
    <property type="match status" value="1"/>
</dbReference>
<comment type="subcellular location">
    <subcellularLocation>
        <location evidence="9">Cell inner membrane</location>
        <topology evidence="9">Single-pass membrane protein</topology>
    </subcellularLocation>
    <subcellularLocation>
        <location evidence="1">Membrane</location>
    </subcellularLocation>
</comment>
<accession>A0A0H3G128</accession>
<keyword evidence="8 9" id="KW-0472">Membrane</keyword>
<evidence type="ECO:0000256" key="6">
    <source>
        <dbReference type="ARBA" id="ARBA00022989"/>
    </source>
</evidence>
<evidence type="ECO:0000256" key="7">
    <source>
        <dbReference type="ARBA" id="ARBA00023010"/>
    </source>
</evidence>
<dbReference type="GeneID" id="79904105"/>
<dbReference type="OrthoDB" id="9812738at2"/>
<comment type="subunit">
    <text evidence="9">Component of the Sec protein translocase complex. Heterotrimer consisting of SecY, SecE and SecG subunits. The heterotrimers can form oligomers, although 1 heterotrimer is thought to be able to translocate proteins. Interacts with the ribosome. Interacts with SecDF, and other proteins may be involved. Interacts with SecA.</text>
</comment>
<evidence type="ECO:0000256" key="4">
    <source>
        <dbReference type="ARBA" id="ARBA00022692"/>
    </source>
</evidence>
<evidence type="ECO:0000313" key="11">
    <source>
        <dbReference type="Proteomes" id="UP000001494"/>
    </source>
</evidence>
<dbReference type="RefSeq" id="WP_011241714.1">
    <property type="nucleotide sequence ID" value="NC_017262.1"/>
</dbReference>
<keyword evidence="4 9" id="KW-0812">Transmembrane</keyword>
<name>A0A0H3G128_ZYMMA</name>
<dbReference type="EMBL" id="CP002850">
    <property type="protein sequence ID" value="AEH62408.1"/>
    <property type="molecule type" value="Genomic_DNA"/>
</dbReference>
<proteinExistence type="inferred from homology"/>
<sequence length="65" mass="7239">MAKITPAEFFRQVRAETAKVVWPSRRETVMTAVMVAIMAILLGVFFFAVDAAFSHVVRLLLSLLA</sequence>
<evidence type="ECO:0000256" key="3">
    <source>
        <dbReference type="ARBA" id="ARBA00022475"/>
    </source>
</evidence>
<reference evidence="10 11" key="1">
    <citation type="journal article" date="2011" name="J. Bacteriol.">
        <title>Genome sequence of the ethanol-producing Zymomonas mobilis subsp. mobilis lectotype strain ATCC 10988.</title>
        <authorList>
            <person name="Pappas K.M."/>
            <person name="Kouvelis V.N."/>
            <person name="Saunders E."/>
            <person name="Brettin T.S."/>
            <person name="Bruce D."/>
            <person name="Detter C."/>
            <person name="Balakireva M."/>
            <person name="Han C.S."/>
            <person name="Savvakis G."/>
            <person name="Kyrpides N.C."/>
            <person name="Typas M.A."/>
        </authorList>
    </citation>
    <scope>NUCLEOTIDE SEQUENCE [LARGE SCALE GENOMIC DNA]</scope>
    <source>
        <strain evidence="11">ATCC 10988 / DSM 424 / CCUG 17860 / LMG 404 / NCIMB 8938 / NRRL B-806 / ZM1</strain>
    </source>
</reference>
<evidence type="ECO:0000256" key="2">
    <source>
        <dbReference type="ARBA" id="ARBA00022448"/>
    </source>
</evidence>
<dbReference type="GO" id="GO:0065002">
    <property type="term" value="P:intracellular protein transmembrane transport"/>
    <property type="evidence" value="ECO:0007669"/>
    <property type="project" value="UniProtKB-UniRule"/>
</dbReference>
<dbReference type="AlphaFoldDB" id="A0A0H3G128"/>
<keyword evidence="6 9" id="KW-1133">Transmembrane helix</keyword>
<evidence type="ECO:0000256" key="1">
    <source>
        <dbReference type="ARBA" id="ARBA00004370"/>
    </source>
</evidence>
<dbReference type="InterPro" id="IPR038379">
    <property type="entry name" value="SecE_sf"/>
</dbReference>
<keyword evidence="2 9" id="KW-0813">Transport</keyword>
<protein>
    <recommendedName>
        <fullName evidence="9">Protein translocase subunit SecE</fullName>
    </recommendedName>
</protein>
<dbReference type="Proteomes" id="UP000001494">
    <property type="component" value="Chromosome"/>
</dbReference>
<dbReference type="InterPro" id="IPR005807">
    <property type="entry name" value="SecE_bac"/>
</dbReference>
<dbReference type="KEGG" id="zmm:Zmob_0563"/>
<evidence type="ECO:0000313" key="10">
    <source>
        <dbReference type="EMBL" id="AEH62408.1"/>
    </source>
</evidence>
<dbReference type="GO" id="GO:0043952">
    <property type="term" value="P:protein transport by the Sec complex"/>
    <property type="evidence" value="ECO:0007669"/>
    <property type="project" value="UniProtKB-UniRule"/>
</dbReference>
<dbReference type="HAMAP" id="MF_00422">
    <property type="entry name" value="SecE"/>
    <property type="match status" value="1"/>
</dbReference>
<dbReference type="InterPro" id="IPR001901">
    <property type="entry name" value="Translocase_SecE/Sec61-g"/>
</dbReference>
<evidence type="ECO:0000256" key="8">
    <source>
        <dbReference type="ARBA" id="ARBA00023136"/>
    </source>
</evidence>
<keyword evidence="3 9" id="KW-1003">Cell membrane</keyword>
<evidence type="ECO:0000256" key="5">
    <source>
        <dbReference type="ARBA" id="ARBA00022927"/>
    </source>
</evidence>
<comment type="similarity">
    <text evidence="9">Belongs to the SecE/SEC61-gamma family.</text>
</comment>
<keyword evidence="5 9" id="KW-0653">Protein transport</keyword>
<dbReference type="GO" id="GO:0006605">
    <property type="term" value="P:protein targeting"/>
    <property type="evidence" value="ECO:0007669"/>
    <property type="project" value="UniProtKB-UniRule"/>
</dbReference>